<dbReference type="PROSITE" id="PS50113">
    <property type="entry name" value="PAC"/>
    <property type="match status" value="3"/>
</dbReference>
<dbReference type="InterPro" id="IPR029787">
    <property type="entry name" value="Nucleotide_cyclase"/>
</dbReference>
<dbReference type="InterPro" id="IPR052155">
    <property type="entry name" value="Biofilm_reg_signaling"/>
</dbReference>
<evidence type="ECO:0000259" key="5">
    <source>
        <dbReference type="PROSITE" id="PS50883"/>
    </source>
</evidence>
<dbReference type="SMART" id="SM00052">
    <property type="entry name" value="EAL"/>
    <property type="match status" value="1"/>
</dbReference>
<evidence type="ECO:0000259" key="6">
    <source>
        <dbReference type="PROSITE" id="PS50887"/>
    </source>
</evidence>
<evidence type="ECO:0000256" key="2">
    <source>
        <dbReference type="ARBA" id="ARBA00004533"/>
    </source>
</evidence>
<dbReference type="PANTHER" id="PTHR44757:SF2">
    <property type="entry name" value="BIOFILM ARCHITECTURE MAINTENANCE PROTEIN MBAA"/>
    <property type="match status" value="1"/>
</dbReference>
<dbReference type="Gene3D" id="3.30.450.20">
    <property type="entry name" value="PAS domain"/>
    <property type="match status" value="6"/>
</dbReference>
<dbReference type="AlphaFoldDB" id="A0A653EBJ6"/>
<dbReference type="PANTHER" id="PTHR44757">
    <property type="entry name" value="DIGUANYLATE CYCLASE DGCP"/>
    <property type="match status" value="1"/>
</dbReference>
<dbReference type="GO" id="GO:0005886">
    <property type="term" value="C:plasma membrane"/>
    <property type="evidence" value="ECO:0007669"/>
    <property type="project" value="UniProtKB-SubCell"/>
</dbReference>
<dbReference type="InterPro" id="IPR000160">
    <property type="entry name" value="GGDEF_dom"/>
</dbReference>
<name>A0A653EBJ6_9PSED</name>
<dbReference type="InterPro" id="IPR001610">
    <property type="entry name" value="PAC"/>
</dbReference>
<dbReference type="NCBIfam" id="TIGR00229">
    <property type="entry name" value="sensory_box"/>
    <property type="match status" value="6"/>
</dbReference>
<gene>
    <name evidence="7" type="ORF">PMYSY11_4527</name>
</gene>
<dbReference type="InterPro" id="IPR035919">
    <property type="entry name" value="EAL_sf"/>
</dbReference>
<evidence type="ECO:0000313" key="7">
    <source>
        <dbReference type="EMBL" id="VEV99570.1"/>
    </source>
</evidence>
<feature type="domain" description="PAC" evidence="4">
    <location>
        <begin position="480"/>
        <end position="532"/>
    </location>
</feature>
<dbReference type="InterPro" id="IPR013655">
    <property type="entry name" value="PAS_fold_3"/>
</dbReference>
<dbReference type="Gene3D" id="2.10.70.100">
    <property type="match status" value="2"/>
</dbReference>
<protein>
    <submittedName>
        <fullName evidence="7">Sensory box protein</fullName>
    </submittedName>
</protein>
<dbReference type="InterPro" id="IPR043128">
    <property type="entry name" value="Rev_trsase/Diguanyl_cyclase"/>
</dbReference>
<dbReference type="CDD" id="cd01949">
    <property type="entry name" value="GGDEF"/>
    <property type="match status" value="1"/>
</dbReference>
<dbReference type="FunFam" id="3.30.70.270:FF:000001">
    <property type="entry name" value="Diguanylate cyclase domain protein"/>
    <property type="match status" value="1"/>
</dbReference>
<dbReference type="Pfam" id="PF00563">
    <property type="entry name" value="EAL"/>
    <property type="match status" value="1"/>
</dbReference>
<dbReference type="Gene3D" id="3.20.20.450">
    <property type="entry name" value="EAL domain"/>
    <property type="match status" value="1"/>
</dbReference>
<dbReference type="RefSeq" id="WP_150549575.1">
    <property type="nucleotide sequence ID" value="NZ_LR215729.2"/>
</dbReference>
<feature type="domain" description="PAS" evidence="3">
    <location>
        <begin position="533"/>
        <end position="609"/>
    </location>
</feature>
<evidence type="ECO:0000259" key="4">
    <source>
        <dbReference type="PROSITE" id="PS50113"/>
    </source>
</evidence>
<feature type="domain" description="PAS" evidence="3">
    <location>
        <begin position="280"/>
        <end position="348"/>
    </location>
</feature>
<dbReference type="SMART" id="SM00086">
    <property type="entry name" value="PAC"/>
    <property type="match status" value="6"/>
</dbReference>
<dbReference type="CDD" id="cd01948">
    <property type="entry name" value="EAL"/>
    <property type="match status" value="1"/>
</dbReference>
<feature type="domain" description="PAS" evidence="3">
    <location>
        <begin position="155"/>
        <end position="229"/>
    </location>
</feature>
<dbReference type="SUPFAM" id="SSF141868">
    <property type="entry name" value="EAL domain-like"/>
    <property type="match status" value="1"/>
</dbReference>
<dbReference type="Gene3D" id="3.30.70.270">
    <property type="match status" value="1"/>
</dbReference>
<dbReference type="PROSITE" id="PS50112">
    <property type="entry name" value="PAS"/>
    <property type="match status" value="4"/>
</dbReference>
<comment type="subcellular location">
    <subcellularLocation>
        <location evidence="2">Cell inner membrane</location>
    </subcellularLocation>
</comment>
<dbReference type="SUPFAM" id="SSF55785">
    <property type="entry name" value="PYP-like sensor domain (PAS domain)"/>
    <property type="match status" value="6"/>
</dbReference>
<dbReference type="SMART" id="SM00091">
    <property type="entry name" value="PAS"/>
    <property type="match status" value="5"/>
</dbReference>
<evidence type="ECO:0000256" key="1">
    <source>
        <dbReference type="ARBA" id="ARBA00001946"/>
    </source>
</evidence>
<feature type="domain" description="PAC" evidence="4">
    <location>
        <begin position="104"/>
        <end position="154"/>
    </location>
</feature>
<dbReference type="Pfam" id="PF13426">
    <property type="entry name" value="PAS_9"/>
    <property type="match status" value="1"/>
</dbReference>
<dbReference type="Pfam" id="PF00990">
    <property type="entry name" value="GGDEF"/>
    <property type="match status" value="1"/>
</dbReference>
<dbReference type="SUPFAM" id="SSF55073">
    <property type="entry name" value="Nucleotide cyclase"/>
    <property type="match status" value="1"/>
</dbReference>
<accession>A0A653EBJ6</accession>
<dbReference type="EMBL" id="LR215729">
    <property type="protein sequence ID" value="VEV99570.1"/>
    <property type="molecule type" value="Genomic_DNA"/>
</dbReference>
<sequence length="1221" mass="138325">MSNRPDIEYPDPFLEPLDDGEFESTWEQFPHLLKALNGARMGAWHWHVNSGRITGSRASQAIFGIDTDKQPRKRIDYFSLVPQADHKQIRALFTDICRGNLSEQTMRHRIMWPDGSLHWLEINASLKRDEDQIALYGVVRDITCQQEQAHALAESSRSFDSLFQLSPDSVALVRKADSIITAVNQHFENSFGWSSPEICGKSTFDANIWTEPNDRDTLRTALESTLEPLSKNVTLRRRDGSLTDGILSVQLIEIDQVDYVLCTFTDTCEKKRTEQALRFSEEKFAKAFQYSPDAVVISEKYSGKLIQVNPSFERQFGWSNANAIGKTASQLGVWQHPQDRMRMIEALEANSLQEFEVELCDKQGKPSTKLLFGDEIELNNHDCLILTIRDISRQKSQERALKDSQARLDLALDSANLGTWDWHIPNKTLFGSQRAAMLHGLPAEEYQGPFSTFFSHVHAQDQQRMYQDYRALLASDQPTYQLTYRSQLPDSSTRYLECIAQLSRDAAGNPLRLTGVVMDVTERTLREQTLAASEEKYSALFQASPEPICVSRAEDGTMIEVNPSFCRTFGWSQAELIGSKSTDLKIWRSPDQRIELHERFMRDHELNNEVVQFITRSGKELTCILSSRLITVDQHECITTTFRDITDQQAAEAALEASQDKFAKAFHSSPDAITITERATGRYIEVNEGFHRLTGHRSEDIIGLTANDINIWESQAERQRVLDRIQNARSTVHMEMRCRHRDGNIIPVDISVQTIELNNVPCLLMTVRDLSELKEAQAQVQHLAYHDSLTNLPNRALLMDRLSQQIALLKRHDLRGALLFLDLDHFKHINDSLGHPVGDSVLKMATARLEASVRMEDTVARLGGDEFVILLSGLEGDMSRVTELVYRLADGFRSLLAEPMLIDGHRLQVTPSIGMALIPDHGQTPADLLKRADIALYRAKDLGRDTVQMFDASMQEVASERLRLESDLRLALQRSEFELYFQPQVDALTNQIIGAEALLRWNHPVLGAQSPARFIHILEESGLILEVGSWVLNEACASCVALIDEGLIAPENFSLCVNISPRQFRQKDFVQRVENCLRQSSLPMLKLEITEGIVIQNIEDAIAKMNKLKKLGISFAMDDFGTGYSSLTYLKKLPVDVIKIDKSFIQDSTSDPNDAEIIRAIIAMAHSLELTLIAEGVEEQEQLDFLLKQNCNLYQGYLFSKPLPLDAFRQLLRDAQNPLIH</sequence>
<proteinExistence type="predicted"/>
<dbReference type="InterPro" id="IPR013767">
    <property type="entry name" value="PAS_fold"/>
</dbReference>
<dbReference type="SMART" id="SM00267">
    <property type="entry name" value="GGDEF"/>
    <property type="match status" value="1"/>
</dbReference>
<dbReference type="InterPro" id="IPR001633">
    <property type="entry name" value="EAL_dom"/>
</dbReference>
<dbReference type="InterPro" id="IPR000700">
    <property type="entry name" value="PAS-assoc_C"/>
</dbReference>
<comment type="cofactor">
    <cofactor evidence="1">
        <name>Mg(2+)</name>
        <dbReference type="ChEBI" id="CHEBI:18420"/>
    </cofactor>
</comment>
<dbReference type="Pfam" id="PF00989">
    <property type="entry name" value="PAS"/>
    <property type="match status" value="2"/>
</dbReference>
<dbReference type="InterPro" id="IPR000014">
    <property type="entry name" value="PAS"/>
</dbReference>
<feature type="domain" description="EAL" evidence="5">
    <location>
        <begin position="961"/>
        <end position="1216"/>
    </location>
</feature>
<dbReference type="CDD" id="cd00130">
    <property type="entry name" value="PAS"/>
    <property type="match status" value="4"/>
</dbReference>
<reference evidence="7" key="1">
    <citation type="submission" date="2019-02" db="EMBL/GenBank/DDBJ databases">
        <authorList>
            <consortium name="Genoscope - CEA"/>
            <person name="William W."/>
        </authorList>
    </citation>
    <scope>NUCLEOTIDE SEQUENCE [LARGE SCALE GENOMIC DNA]</scope>
    <source>
        <strain evidence="7">YSy11</strain>
    </source>
</reference>
<feature type="domain" description="PAC" evidence="4">
    <location>
        <begin position="732"/>
        <end position="782"/>
    </location>
</feature>
<feature type="domain" description="GGDEF" evidence="6">
    <location>
        <begin position="814"/>
        <end position="952"/>
    </location>
</feature>
<organism evidence="7">
    <name type="scientific">Pseudomonas marincola</name>
    <dbReference type="NCBI Taxonomy" id="437900"/>
    <lineage>
        <taxon>Bacteria</taxon>
        <taxon>Pseudomonadati</taxon>
        <taxon>Pseudomonadota</taxon>
        <taxon>Gammaproteobacteria</taxon>
        <taxon>Pseudomonadales</taxon>
        <taxon>Pseudomonadaceae</taxon>
        <taxon>Pseudomonas</taxon>
    </lineage>
</organism>
<dbReference type="Pfam" id="PF08447">
    <property type="entry name" value="PAS_3"/>
    <property type="match status" value="1"/>
</dbReference>
<feature type="domain" description="PAS" evidence="3">
    <location>
        <begin position="658"/>
        <end position="703"/>
    </location>
</feature>
<dbReference type="PROSITE" id="PS50887">
    <property type="entry name" value="GGDEF"/>
    <property type="match status" value="1"/>
</dbReference>
<dbReference type="NCBIfam" id="TIGR00254">
    <property type="entry name" value="GGDEF"/>
    <property type="match status" value="1"/>
</dbReference>
<dbReference type="Pfam" id="PF13188">
    <property type="entry name" value="PAS_8"/>
    <property type="match status" value="1"/>
</dbReference>
<dbReference type="PROSITE" id="PS50883">
    <property type="entry name" value="EAL"/>
    <property type="match status" value="1"/>
</dbReference>
<dbReference type="GO" id="GO:0006355">
    <property type="term" value="P:regulation of DNA-templated transcription"/>
    <property type="evidence" value="ECO:0007669"/>
    <property type="project" value="InterPro"/>
</dbReference>
<dbReference type="GO" id="GO:0003824">
    <property type="term" value="F:catalytic activity"/>
    <property type="evidence" value="ECO:0007669"/>
    <property type="project" value="UniProtKB-ARBA"/>
</dbReference>
<dbReference type="InterPro" id="IPR035965">
    <property type="entry name" value="PAS-like_dom_sf"/>
</dbReference>
<evidence type="ECO:0000259" key="3">
    <source>
        <dbReference type="PROSITE" id="PS50112"/>
    </source>
</evidence>